<keyword evidence="2" id="KW-1185">Reference proteome</keyword>
<accession>A0A0U3MVI6</accession>
<dbReference type="RefSeq" id="WP_232309768.1">
    <property type="nucleotide sequence ID" value="NZ_CP013729.1"/>
</dbReference>
<dbReference type="Pfam" id="PF13449">
    <property type="entry name" value="Phytase-like"/>
    <property type="match status" value="1"/>
</dbReference>
<dbReference type="EMBL" id="CP013729">
    <property type="protein sequence ID" value="ALV07011.1"/>
    <property type="molecule type" value="Genomic_DNA"/>
</dbReference>
<dbReference type="SUPFAM" id="SSF50974">
    <property type="entry name" value="Nitrous oxide reductase, N-terminal domain"/>
    <property type="match status" value="1"/>
</dbReference>
<proteinExistence type="predicted"/>
<dbReference type="PANTHER" id="PTHR37957">
    <property type="entry name" value="BLR7070 PROTEIN"/>
    <property type="match status" value="1"/>
</dbReference>
<reference evidence="1 2" key="1">
    <citation type="submission" date="2015-12" db="EMBL/GenBank/DDBJ databases">
        <title>Complete genome of Roseateles depolymerans KCTC 42856.</title>
        <authorList>
            <person name="Kim K.M."/>
        </authorList>
    </citation>
    <scope>NUCLEOTIDE SEQUENCE [LARGE SCALE GENOMIC DNA]</scope>
    <source>
        <strain evidence="1 2">KCTC 42856</strain>
    </source>
</reference>
<dbReference type="AlphaFoldDB" id="A0A0U3MVI6"/>
<dbReference type="Proteomes" id="UP000060699">
    <property type="component" value="Chromosome"/>
</dbReference>
<dbReference type="InterPro" id="IPR011045">
    <property type="entry name" value="N2O_reductase_N"/>
</dbReference>
<gene>
    <name evidence="1" type="ORF">RD2015_2545</name>
</gene>
<evidence type="ECO:0000313" key="1">
    <source>
        <dbReference type="EMBL" id="ALV07011.1"/>
    </source>
</evidence>
<dbReference type="STRING" id="76731.RD2015_2545"/>
<dbReference type="KEGG" id="rdp:RD2015_2545"/>
<name>A0A0U3MVI6_9BURK</name>
<sequence precursor="true">MPDAEHPASSLQRLPTMTTLAHLPSLPRPPRPLRMALSLAGLCLTVALNAQAAPQLIAIGSLDSNGADFSGQSGALENGARGDLLGGLGSGLAWAGGSTFLAVPDRGPNAVAWNSSLDDTTSYIPRFHTLNLALQATPDRSTGLPWTLSPSLVSTTLLYSRTALTYGSTVGGFPAVPAANTATRFYFSGRSDNFAGDTSSADINDARFDPEGIRLSANGLNVYISDEYGPFLYIFNRATGQRVRTVRLPVELAAAVKSARGSVEIAGNSAGRVANKGMEGLAISPDGTVLWGFMQSALAQDGGDGARVNRIVQVELATGRVRQFAYDSLLADTGKTYGSSELLALNSHELLVLERDGKGRGDGSKAVVKRIYKIDLAGATDITGLSGESTLVPLAVKKTLFLDIVSSLTSYGMAAKQIPAKLEGMAFGPDIVVDGIVKHTLYVANDNDFLPVTADGLANPNQWFVFAFTDADLAGSVFTPQTLPQ</sequence>
<protein>
    <submittedName>
        <fullName evidence="1">Pruvate-binding protein</fullName>
    </submittedName>
</protein>
<evidence type="ECO:0000313" key="2">
    <source>
        <dbReference type="Proteomes" id="UP000060699"/>
    </source>
</evidence>
<dbReference type="InterPro" id="IPR027372">
    <property type="entry name" value="Phytase-like_dom"/>
</dbReference>
<organism evidence="1 2">
    <name type="scientific">Roseateles depolymerans</name>
    <dbReference type="NCBI Taxonomy" id="76731"/>
    <lineage>
        <taxon>Bacteria</taxon>
        <taxon>Pseudomonadati</taxon>
        <taxon>Pseudomonadota</taxon>
        <taxon>Betaproteobacteria</taxon>
        <taxon>Burkholderiales</taxon>
        <taxon>Sphaerotilaceae</taxon>
        <taxon>Roseateles</taxon>
    </lineage>
</organism>
<dbReference type="PANTHER" id="PTHR37957:SF1">
    <property type="entry name" value="PHYTASE-LIKE DOMAIN-CONTAINING PROTEIN"/>
    <property type="match status" value="1"/>
</dbReference>
<dbReference type="PATRIC" id="fig|76731.3.peg.2604"/>